<evidence type="ECO:0000256" key="2">
    <source>
        <dbReference type="ARBA" id="ARBA00022645"/>
    </source>
</evidence>
<evidence type="ECO:0000256" key="4">
    <source>
        <dbReference type="ARBA" id="ARBA00022801"/>
    </source>
</evidence>
<keyword evidence="7" id="KW-0732">Signal</keyword>
<keyword evidence="3" id="KW-0645">Protease</keyword>
<dbReference type="AlphaFoldDB" id="A0A0D7BJV0"/>
<name>A0A0D7BJV0_9AGAR</name>
<evidence type="ECO:0000256" key="5">
    <source>
        <dbReference type="ARBA" id="ARBA00023180"/>
    </source>
</evidence>
<dbReference type="GO" id="GO:0004185">
    <property type="term" value="F:serine-type carboxypeptidase activity"/>
    <property type="evidence" value="ECO:0007669"/>
    <property type="project" value="InterPro"/>
</dbReference>
<dbReference type="InterPro" id="IPR001563">
    <property type="entry name" value="Peptidase_S10"/>
</dbReference>
<keyword evidence="5" id="KW-0325">Glycoprotein</keyword>
<dbReference type="PRINTS" id="PR00724">
    <property type="entry name" value="CRBOXYPTASEC"/>
</dbReference>
<dbReference type="Gene3D" id="3.40.50.1820">
    <property type="entry name" value="alpha/beta hydrolase"/>
    <property type="match status" value="1"/>
</dbReference>
<dbReference type="Proteomes" id="UP000054007">
    <property type="component" value="Unassembled WGS sequence"/>
</dbReference>
<proteinExistence type="inferred from homology"/>
<sequence length="506" mass="55322">MLFPLCLLPLLPLAVVGQSVSYKENSGICETTPGVNQYSGYINPEKKSNDTFFFWFFEARSEPDDKPLTLWLNGGPGCSSMIGLFTENGPCLVNNDSSSTRFNEYSWNNYTNMLYIDQPFGAGFSEGRNIDTLDDAAKYLWQGLQTWFDDKAFKKYASRDFIFATESYGAHFGPVFIQYFQSQNDKVDSGDVDGHKINVKKLLISNGKHDPMIQTNSSIAFAMDPPGYDPIITNNTLIKEVQSAFEKDCKPALDKCNDDGSDNDCNDAVKVCTRTIQVPMYGNRDPNDLRVSDDGDESEETDDDDYSDAAGATYYLKFVRGNKSKIGARGATFDQCDSGLKARFSGAGETGRSAMNQLAQIVEAGKIEVLIWVGDADIKANWVGVHEVIAQMPWSGNKTFADTKMSTLSLDGSDVGEYKVVDGTPGITFVRIFKAGHTMPAYQPKTAATVFGRFINGDAIGGSTNSSDVGDSQPGNNPDEDDGALSTTSLTSLSVLIFMSTVFTLL</sequence>
<keyword evidence="4 8" id="KW-0378">Hydrolase</keyword>
<feature type="compositionally biased region" description="Acidic residues" evidence="6">
    <location>
        <begin position="294"/>
        <end position="307"/>
    </location>
</feature>
<dbReference type="PANTHER" id="PTHR11802">
    <property type="entry name" value="SERINE PROTEASE FAMILY S10 SERINE CARBOXYPEPTIDASE"/>
    <property type="match status" value="1"/>
</dbReference>
<feature type="region of interest" description="Disordered" evidence="6">
    <location>
        <begin position="283"/>
        <end position="307"/>
    </location>
</feature>
<feature type="region of interest" description="Disordered" evidence="6">
    <location>
        <begin position="463"/>
        <end position="485"/>
    </location>
</feature>
<accession>A0A0D7BJV0</accession>
<evidence type="ECO:0000313" key="8">
    <source>
        <dbReference type="EMBL" id="KIY70737.1"/>
    </source>
</evidence>
<evidence type="ECO:0000256" key="6">
    <source>
        <dbReference type="SAM" id="MobiDB-lite"/>
    </source>
</evidence>
<dbReference type="STRING" id="1314674.A0A0D7BJV0"/>
<dbReference type="GO" id="GO:0006508">
    <property type="term" value="P:proteolysis"/>
    <property type="evidence" value="ECO:0007669"/>
    <property type="project" value="UniProtKB-KW"/>
</dbReference>
<dbReference type="GO" id="GO:0000324">
    <property type="term" value="C:fungal-type vacuole"/>
    <property type="evidence" value="ECO:0007669"/>
    <property type="project" value="TreeGrafter"/>
</dbReference>
<reference evidence="8 9" key="1">
    <citation type="journal article" date="2015" name="Fungal Genet. Biol.">
        <title>Evolution of novel wood decay mechanisms in Agaricales revealed by the genome sequences of Fistulina hepatica and Cylindrobasidium torrendii.</title>
        <authorList>
            <person name="Floudas D."/>
            <person name="Held B.W."/>
            <person name="Riley R."/>
            <person name="Nagy L.G."/>
            <person name="Koehler G."/>
            <person name="Ransdell A.S."/>
            <person name="Younus H."/>
            <person name="Chow J."/>
            <person name="Chiniquy J."/>
            <person name="Lipzen A."/>
            <person name="Tritt A."/>
            <person name="Sun H."/>
            <person name="Haridas S."/>
            <person name="LaButti K."/>
            <person name="Ohm R.A."/>
            <person name="Kues U."/>
            <person name="Blanchette R.A."/>
            <person name="Grigoriev I.V."/>
            <person name="Minto R.E."/>
            <person name="Hibbett D.S."/>
        </authorList>
    </citation>
    <scope>NUCLEOTIDE SEQUENCE [LARGE SCALE GENOMIC DNA]</scope>
    <source>
        <strain evidence="8 9">FP15055 ss-10</strain>
    </source>
</reference>
<keyword evidence="9" id="KW-1185">Reference proteome</keyword>
<evidence type="ECO:0000256" key="1">
    <source>
        <dbReference type="ARBA" id="ARBA00009431"/>
    </source>
</evidence>
<keyword evidence="2" id="KW-0121">Carboxypeptidase</keyword>
<dbReference type="EMBL" id="KN880464">
    <property type="protein sequence ID" value="KIY70737.1"/>
    <property type="molecule type" value="Genomic_DNA"/>
</dbReference>
<evidence type="ECO:0000256" key="7">
    <source>
        <dbReference type="SAM" id="SignalP"/>
    </source>
</evidence>
<feature type="compositionally biased region" description="Polar residues" evidence="6">
    <location>
        <begin position="463"/>
        <end position="476"/>
    </location>
</feature>
<dbReference type="Pfam" id="PF00450">
    <property type="entry name" value="Peptidase_S10"/>
    <property type="match status" value="1"/>
</dbReference>
<gene>
    <name evidence="8" type="ORF">CYLTODRAFT_419556</name>
</gene>
<dbReference type="SUPFAM" id="SSF53474">
    <property type="entry name" value="alpha/beta-Hydrolases"/>
    <property type="match status" value="1"/>
</dbReference>
<evidence type="ECO:0000256" key="3">
    <source>
        <dbReference type="ARBA" id="ARBA00022670"/>
    </source>
</evidence>
<comment type="similarity">
    <text evidence="1">Belongs to the peptidase S10 family.</text>
</comment>
<evidence type="ECO:0000313" key="9">
    <source>
        <dbReference type="Proteomes" id="UP000054007"/>
    </source>
</evidence>
<dbReference type="InterPro" id="IPR029058">
    <property type="entry name" value="AB_hydrolase_fold"/>
</dbReference>
<dbReference type="OrthoDB" id="443318at2759"/>
<feature type="signal peptide" evidence="7">
    <location>
        <begin position="1"/>
        <end position="17"/>
    </location>
</feature>
<organism evidence="8 9">
    <name type="scientific">Cylindrobasidium torrendii FP15055 ss-10</name>
    <dbReference type="NCBI Taxonomy" id="1314674"/>
    <lineage>
        <taxon>Eukaryota</taxon>
        <taxon>Fungi</taxon>
        <taxon>Dikarya</taxon>
        <taxon>Basidiomycota</taxon>
        <taxon>Agaricomycotina</taxon>
        <taxon>Agaricomycetes</taxon>
        <taxon>Agaricomycetidae</taxon>
        <taxon>Agaricales</taxon>
        <taxon>Marasmiineae</taxon>
        <taxon>Physalacriaceae</taxon>
        <taxon>Cylindrobasidium</taxon>
    </lineage>
</organism>
<protein>
    <submittedName>
        <fullName evidence="8">Alpha/beta-hydrolase</fullName>
    </submittedName>
</protein>
<feature type="chain" id="PRO_5002317468" evidence="7">
    <location>
        <begin position="18"/>
        <end position="506"/>
    </location>
</feature>
<dbReference type="Gene3D" id="1.10.287.410">
    <property type="match status" value="1"/>
</dbReference>
<dbReference type="PANTHER" id="PTHR11802:SF64">
    <property type="entry name" value="CARBOXYPEPTIDASE"/>
    <property type="match status" value="1"/>
</dbReference>